<reference evidence="3" key="2">
    <citation type="journal article" date="2023" name="IMA Fungus">
        <title>Comparative genomic study of the Penicillium genus elucidates a diverse pangenome and 15 lateral gene transfer events.</title>
        <authorList>
            <person name="Petersen C."/>
            <person name="Sorensen T."/>
            <person name="Nielsen M.R."/>
            <person name="Sondergaard T.E."/>
            <person name="Sorensen J.L."/>
            <person name="Fitzpatrick D.A."/>
            <person name="Frisvad J.C."/>
            <person name="Nielsen K.L."/>
        </authorList>
    </citation>
    <scope>NUCLEOTIDE SEQUENCE</scope>
    <source>
        <strain evidence="3">IBT 19713</strain>
    </source>
</reference>
<protein>
    <submittedName>
        <fullName evidence="3">AMP dependent ligase/synthetase</fullName>
    </submittedName>
</protein>
<organism evidence="3 4">
    <name type="scientific">Penicillium chermesinum</name>
    <dbReference type="NCBI Taxonomy" id="63820"/>
    <lineage>
        <taxon>Eukaryota</taxon>
        <taxon>Fungi</taxon>
        <taxon>Dikarya</taxon>
        <taxon>Ascomycota</taxon>
        <taxon>Pezizomycotina</taxon>
        <taxon>Eurotiomycetes</taxon>
        <taxon>Eurotiomycetidae</taxon>
        <taxon>Eurotiales</taxon>
        <taxon>Aspergillaceae</taxon>
        <taxon>Penicillium</taxon>
    </lineage>
</organism>
<keyword evidence="4" id="KW-1185">Reference proteome</keyword>
<dbReference type="Pfam" id="PF00501">
    <property type="entry name" value="AMP-binding"/>
    <property type="match status" value="1"/>
</dbReference>
<dbReference type="InterPro" id="IPR042099">
    <property type="entry name" value="ANL_N_sf"/>
</dbReference>
<dbReference type="GeneID" id="83202743"/>
<reference evidence="3" key="1">
    <citation type="submission" date="2022-11" db="EMBL/GenBank/DDBJ databases">
        <authorList>
            <person name="Petersen C."/>
        </authorList>
    </citation>
    <scope>NUCLEOTIDE SEQUENCE</scope>
    <source>
        <strain evidence="3">IBT 19713</strain>
    </source>
</reference>
<dbReference type="PANTHER" id="PTHR24096:SF422">
    <property type="entry name" value="BCDNA.GH02901"/>
    <property type="match status" value="1"/>
</dbReference>
<comment type="caution">
    <text evidence="3">The sequence shown here is derived from an EMBL/GenBank/DDBJ whole genome shotgun (WGS) entry which is preliminary data.</text>
</comment>
<dbReference type="Pfam" id="PF13193">
    <property type="entry name" value="AMP-binding_C"/>
    <property type="match status" value="1"/>
</dbReference>
<feature type="domain" description="AMP-binding enzyme C-terminal" evidence="2">
    <location>
        <begin position="436"/>
        <end position="518"/>
    </location>
</feature>
<keyword evidence="3" id="KW-0436">Ligase</keyword>
<dbReference type="Gene3D" id="3.30.300.30">
    <property type="match status" value="1"/>
</dbReference>
<dbReference type="OrthoDB" id="6509636at2759"/>
<dbReference type="InterPro" id="IPR045851">
    <property type="entry name" value="AMP-bd_C_sf"/>
</dbReference>
<dbReference type="Gene3D" id="3.40.50.12780">
    <property type="entry name" value="N-terminal domain of ligase-like"/>
    <property type="match status" value="1"/>
</dbReference>
<evidence type="ECO:0000313" key="4">
    <source>
        <dbReference type="Proteomes" id="UP001150941"/>
    </source>
</evidence>
<feature type="domain" description="AMP-dependent synthetase/ligase" evidence="1">
    <location>
        <begin position="33"/>
        <end position="379"/>
    </location>
</feature>
<dbReference type="Proteomes" id="UP001150941">
    <property type="component" value="Unassembled WGS sequence"/>
</dbReference>
<proteinExistence type="predicted"/>
<dbReference type="PANTHER" id="PTHR24096">
    <property type="entry name" value="LONG-CHAIN-FATTY-ACID--COA LIGASE"/>
    <property type="match status" value="1"/>
</dbReference>
<dbReference type="GO" id="GO:0016405">
    <property type="term" value="F:CoA-ligase activity"/>
    <property type="evidence" value="ECO:0007669"/>
    <property type="project" value="TreeGrafter"/>
</dbReference>
<dbReference type="AlphaFoldDB" id="A0A9W9P388"/>
<gene>
    <name evidence="3" type="ORF">N7468_006144</name>
</gene>
<dbReference type="RefSeq" id="XP_058331180.1">
    <property type="nucleotide sequence ID" value="XM_058475440.1"/>
</dbReference>
<evidence type="ECO:0000259" key="1">
    <source>
        <dbReference type="Pfam" id="PF00501"/>
    </source>
</evidence>
<evidence type="ECO:0000313" key="3">
    <source>
        <dbReference type="EMBL" id="KAJ5233188.1"/>
    </source>
</evidence>
<accession>A0A9W9P388</accession>
<evidence type="ECO:0000259" key="2">
    <source>
        <dbReference type="Pfam" id="PF13193"/>
    </source>
</evidence>
<dbReference type="SUPFAM" id="SSF56801">
    <property type="entry name" value="Acetyl-CoA synthetase-like"/>
    <property type="match status" value="1"/>
</dbReference>
<sequence length="538" mass="58501">MIFTPPTYLPALPSVPLHEPVGDFCLAKKATIDQAWTPDQIRDRVAQVAAGLCLAWQLVPGQKWHKIVAILASNSVDTLILSWAIHRLGGACLMMQPTSSAEEIAGHFERVPPFAIFASQDLLPLAQETTQRSSQSELPLYKLPLAGTARDLPPLDQGLWAANEATRRVAYYCTTSGTSGLQRIVAITHENLIASILQASEFLTTTREAGSEVALGFLPFNHIYGLWTAHVLMYLGDCVIIHRGFNFMEIMTSIVKYRINTLYLVPPIINALSRNASTLAHFDLSSVRSIVSGGGPLNKEAFGKMQAALPHVRILSGWGLTETCGVGSLSCFSDIFPGSSGILLPGVRIRLRDDDGGEIETLEAMGEIEIASPSLVRGYIDSANDALLSPADNDPWWPTGDVGLFRTAPSGENHLFIVDRIRDMIKVKGNQVAPGQIEAHLLQHATVAEAAVIGVPDDIAGERALAFVVLEPSYAPGTSEAELRKAIQDHNDLQLPEICRLQNRIVFIEQLPKSASGKILKRELRKQAASPGFRFPST</sequence>
<dbReference type="EMBL" id="JAPQKS010000004">
    <property type="protein sequence ID" value="KAJ5233188.1"/>
    <property type="molecule type" value="Genomic_DNA"/>
</dbReference>
<dbReference type="InterPro" id="IPR000873">
    <property type="entry name" value="AMP-dep_synth/lig_dom"/>
</dbReference>
<dbReference type="InterPro" id="IPR025110">
    <property type="entry name" value="AMP-bd_C"/>
</dbReference>
<name>A0A9W9P388_9EURO</name>